<gene>
    <name evidence="5" type="ORF">OLEA9_A057524</name>
</gene>
<feature type="domain" description="NAB" evidence="4">
    <location>
        <begin position="10"/>
        <end position="90"/>
    </location>
</feature>
<feature type="region of interest" description="Disordered" evidence="3">
    <location>
        <begin position="608"/>
        <end position="629"/>
    </location>
</feature>
<dbReference type="Pfam" id="PF25014">
    <property type="entry name" value="NET2A"/>
    <property type="match status" value="1"/>
</dbReference>
<protein>
    <submittedName>
        <fullName evidence="5">Interaptin</fullName>
    </submittedName>
</protein>
<feature type="region of interest" description="Disordered" evidence="3">
    <location>
        <begin position="299"/>
        <end position="318"/>
    </location>
</feature>
<name>A0A8S0TZQ8_OLEEU</name>
<evidence type="ECO:0000313" key="6">
    <source>
        <dbReference type="Proteomes" id="UP000594638"/>
    </source>
</evidence>
<evidence type="ECO:0000313" key="5">
    <source>
        <dbReference type="EMBL" id="CAA3011887.1"/>
    </source>
</evidence>
<dbReference type="PANTHER" id="PTHR31631:SF0">
    <property type="entry name" value="PROTEIN NETWORKED 2D"/>
    <property type="match status" value="1"/>
</dbReference>
<dbReference type="Gramene" id="OE9A057524T1">
    <property type="protein sequence ID" value="OE9A057524C1"/>
    <property type="gene ID" value="OE9A057524"/>
</dbReference>
<keyword evidence="1 2" id="KW-0175">Coiled coil</keyword>
<evidence type="ECO:0000256" key="2">
    <source>
        <dbReference type="SAM" id="Coils"/>
    </source>
</evidence>
<keyword evidence="6" id="KW-1185">Reference proteome</keyword>
<comment type="caution">
    <text evidence="5">The sequence shown here is derived from an EMBL/GenBank/DDBJ whole genome shotgun (WGS) entry which is preliminary data.</text>
</comment>
<dbReference type="Proteomes" id="UP000594638">
    <property type="component" value="Unassembled WGS sequence"/>
</dbReference>
<organism evidence="5 6">
    <name type="scientific">Olea europaea subsp. europaea</name>
    <dbReference type="NCBI Taxonomy" id="158383"/>
    <lineage>
        <taxon>Eukaryota</taxon>
        <taxon>Viridiplantae</taxon>
        <taxon>Streptophyta</taxon>
        <taxon>Embryophyta</taxon>
        <taxon>Tracheophyta</taxon>
        <taxon>Spermatophyta</taxon>
        <taxon>Magnoliopsida</taxon>
        <taxon>eudicotyledons</taxon>
        <taxon>Gunneridae</taxon>
        <taxon>Pentapetalae</taxon>
        <taxon>asterids</taxon>
        <taxon>lamiids</taxon>
        <taxon>Lamiales</taxon>
        <taxon>Oleaceae</taxon>
        <taxon>Oleeae</taxon>
        <taxon>Olea</taxon>
    </lineage>
</organism>
<dbReference type="InterPro" id="IPR011684">
    <property type="entry name" value="NAB"/>
</dbReference>
<evidence type="ECO:0000259" key="4">
    <source>
        <dbReference type="PROSITE" id="PS51774"/>
    </source>
</evidence>
<reference evidence="5 6" key="1">
    <citation type="submission" date="2019-12" db="EMBL/GenBank/DDBJ databases">
        <authorList>
            <person name="Alioto T."/>
            <person name="Alioto T."/>
            <person name="Gomez Garrido J."/>
        </authorList>
    </citation>
    <scope>NUCLEOTIDE SEQUENCE [LARGE SCALE GENOMIC DNA]</scope>
</reference>
<feature type="compositionally biased region" description="Basic and acidic residues" evidence="3">
    <location>
        <begin position="648"/>
        <end position="666"/>
    </location>
</feature>
<dbReference type="PANTHER" id="PTHR31631">
    <property type="entry name" value="PROTEIN NETWORKED 2D"/>
    <property type="match status" value="1"/>
</dbReference>
<dbReference type="AlphaFoldDB" id="A0A8S0TZQ8"/>
<dbReference type="InterPro" id="IPR056888">
    <property type="entry name" value="NET2A-D/KIP1-like_dom"/>
</dbReference>
<dbReference type="GO" id="GO:0003779">
    <property type="term" value="F:actin binding"/>
    <property type="evidence" value="ECO:0007669"/>
    <property type="project" value="InterPro"/>
</dbReference>
<feature type="coiled-coil region" evidence="2">
    <location>
        <begin position="690"/>
        <end position="785"/>
    </location>
</feature>
<feature type="compositionally biased region" description="Basic and acidic residues" evidence="3">
    <location>
        <begin position="299"/>
        <end position="309"/>
    </location>
</feature>
<dbReference type="Pfam" id="PF24918">
    <property type="entry name" value="NET2A_C"/>
    <property type="match status" value="1"/>
</dbReference>
<dbReference type="OrthoDB" id="616075at2759"/>
<feature type="coiled-coil region" evidence="2">
    <location>
        <begin position="356"/>
        <end position="404"/>
    </location>
</feature>
<sequence>MLQRAASNAYSWWWASHIRTKQSKWLEQSLQDMEEKVQHVIKLIEEDGDSFAKRAEMYYKKRPELLHFVEESYRAFRALAERYDHLSNDLQKANHTIATVFPEQVQFAMDEDDECSSNLKIPKNSQVPPVDTEIIPKVPKAPIKDLKGLMTSASKKFPAKKSSKSENTPKNVVKSGLNKSEALEEIDKLQKEILGLQTVKEFVKNSYEIGLEKYWGIENQIMEMQQRVCGLQDEFGADMVIEDDEARNLMAKAALKSCQEALVQLQEKQERSARDAKEEFEKIGDIRLRMEPLRHKYLRDEADLEKPTENKSANLGDESKSSIKDVDYTIQQSREIDVVVKKMNQDMVGSMESLTVTEFVEKIDKLASKVINLETEVSSQTVLINTLRTEVDDLQAQIQNLEGENEIGIDGTCNLTRRVKEMDDKFHMIQDLNKKVETQNSNLATSFVKAHTNLDNLSEKLTSVKLDEEIEVTNLLQDENLKTMKTENTKDVREEDIKELSVEDSVRNQQGEEKDVKLNIMKTENTENVREEVVNDQSVEDSVRNQQGERKDDNINIMKAENTENVREEVINDQSVEESVRNQQGEGKDDNLNIMKAENTENVREEVINDQNQEESVHNQQGEGKETHKESIVLLDSKPLEQVSVECSNEKGNELNAESQKDTGKEDELDWQQRLLNGMEDREKILLTEYTTILRNYKDVKRKLSDMEKKESGCQFEMAVHERELRDTIAKRDEEIQHLRQKLNHLQRTFNENGDLNTSKGRGVKSEAQTKVLEVQEDLISAKEDDVKFILIDQAPAISVVEEKLRMDIDAILDENLDFWLRFSTSFHLIQKFQAEVQDLQNEISQIKKKKRVAGSITTEIKSEVRPIYKHIREIQTELTMWLEQSVSLNEELKRRLESLCSIQEQITIALKEGVEEDEIKFSSHQAAKFQGEVVNMKQENNKVSEELQAGLDHVNALQYEIEKTLRKLNEEFEIPGDQDRPELSNSESRTRIPLRSFIFGTKQKKQKHSIFSSMLHNRRYHVPRDGEPL</sequence>
<dbReference type="PROSITE" id="PS51774">
    <property type="entry name" value="NAB"/>
    <property type="match status" value="1"/>
</dbReference>
<dbReference type="InterPro" id="IPR056889">
    <property type="entry name" value="NET2A-D/KIP1-like_C"/>
</dbReference>
<proteinExistence type="predicted"/>
<dbReference type="Pfam" id="PF07765">
    <property type="entry name" value="KIP1"/>
    <property type="match status" value="1"/>
</dbReference>
<evidence type="ECO:0000256" key="1">
    <source>
        <dbReference type="ARBA" id="ARBA00023054"/>
    </source>
</evidence>
<feature type="region of interest" description="Disordered" evidence="3">
    <location>
        <begin position="155"/>
        <end position="176"/>
    </location>
</feature>
<evidence type="ECO:0000256" key="3">
    <source>
        <dbReference type="SAM" id="MobiDB-lite"/>
    </source>
</evidence>
<accession>A0A8S0TZQ8</accession>
<dbReference type="EMBL" id="CACTIH010007383">
    <property type="protein sequence ID" value="CAA3011887.1"/>
    <property type="molecule type" value="Genomic_DNA"/>
</dbReference>
<feature type="region of interest" description="Disordered" evidence="3">
    <location>
        <begin position="647"/>
        <end position="667"/>
    </location>
</feature>